<dbReference type="Proteomes" id="UP000178776">
    <property type="component" value="Chromosome"/>
</dbReference>
<gene>
    <name evidence="2" type="ORF">BKX93_05740</name>
</gene>
<dbReference type="Gene3D" id="2.30.330.10">
    <property type="entry name" value="SpoA-like"/>
    <property type="match status" value="1"/>
</dbReference>
<dbReference type="InterPro" id="IPR001543">
    <property type="entry name" value="FliN-like_C"/>
</dbReference>
<reference evidence="2 3" key="1">
    <citation type="submission" date="2016-10" db="EMBL/GenBank/DDBJ databases">
        <title>Chromobacterium muskegensis sp. nov., an insecticidal bacterium isolated from Sphagnum bogs.</title>
        <authorList>
            <person name="Sparks M.E."/>
            <person name="Blackburn M.B."/>
            <person name="Gundersen-Rindal D.E."/>
            <person name="Mitchell A."/>
            <person name="Farrar R."/>
            <person name="Kuhar D."/>
        </authorList>
    </citation>
    <scope>NUCLEOTIDE SEQUENCE [LARGE SCALE GENOMIC DNA]</scope>
    <source>
        <strain evidence="2 3">21-1</strain>
    </source>
</reference>
<protein>
    <recommendedName>
        <fullName evidence="1">Flagellar motor switch protein FliN-like C-terminal domain-containing protein</fullName>
    </recommendedName>
</protein>
<dbReference type="GeneID" id="68840706"/>
<dbReference type="KEGG" id="cvc:BKX93_05740"/>
<sequence>MPKAKIVAPQEGARLQALDLRTLGRPIHLLPLFARALRQELDDFLERELNRRYHAGFRIDALRQQLPAADELRWQWHALDDWQLGSHFDRGLLLGILDYRFGARAAAPDGELPAETETERRLARTLAERLLPRLARAIHQLGRAPQPDAPKPQALGYPAQSAWQLEVDLSDGDARLGTLRLRLNASAFDALLQNLSGQRPRLGGNADCANFSDRLRIRLDARLLEQELPLGAVLDLRPGSVLPVAMQPHAEVCAQGSPLFRAQVVERQGKLCLSGFADIE</sequence>
<dbReference type="Pfam" id="PF01052">
    <property type="entry name" value="FliMN_C"/>
    <property type="match status" value="1"/>
</dbReference>
<proteinExistence type="predicted"/>
<evidence type="ECO:0000313" key="3">
    <source>
        <dbReference type="Proteomes" id="UP000178776"/>
    </source>
</evidence>
<evidence type="ECO:0000313" key="2">
    <source>
        <dbReference type="EMBL" id="AOZ49547.1"/>
    </source>
</evidence>
<organism evidence="2 3">
    <name type="scientific">Chromobacterium vaccinii</name>
    <dbReference type="NCBI Taxonomy" id="1108595"/>
    <lineage>
        <taxon>Bacteria</taxon>
        <taxon>Pseudomonadati</taxon>
        <taxon>Pseudomonadota</taxon>
        <taxon>Betaproteobacteria</taxon>
        <taxon>Neisseriales</taxon>
        <taxon>Chromobacteriaceae</taxon>
        <taxon>Chromobacterium</taxon>
    </lineage>
</organism>
<dbReference type="STRING" id="1108595.BKX93_05740"/>
<dbReference type="EMBL" id="CP017707">
    <property type="protein sequence ID" value="AOZ49547.1"/>
    <property type="molecule type" value="Genomic_DNA"/>
</dbReference>
<dbReference type="AlphaFoldDB" id="A0A1D9LE48"/>
<accession>A0A1D9LE48</accession>
<feature type="domain" description="Flagellar motor switch protein FliN-like C-terminal" evidence="1">
    <location>
        <begin position="215"/>
        <end position="273"/>
    </location>
</feature>
<dbReference type="RefSeq" id="WP_046167266.1">
    <property type="nucleotide sequence ID" value="NZ_CP017707.1"/>
</dbReference>
<name>A0A1D9LE48_9NEIS</name>
<evidence type="ECO:0000259" key="1">
    <source>
        <dbReference type="Pfam" id="PF01052"/>
    </source>
</evidence>
<dbReference type="InterPro" id="IPR036429">
    <property type="entry name" value="SpoA-like_sf"/>
</dbReference>
<dbReference type="SUPFAM" id="SSF101801">
    <property type="entry name" value="Surface presentation of antigens (SPOA)"/>
    <property type="match status" value="1"/>
</dbReference>